<evidence type="ECO:0000256" key="1">
    <source>
        <dbReference type="SAM" id="MobiDB-lite"/>
    </source>
</evidence>
<evidence type="ECO:0000313" key="2">
    <source>
        <dbReference type="EMBL" id="SER90003.1"/>
    </source>
</evidence>
<dbReference type="InterPro" id="IPR032675">
    <property type="entry name" value="LRR_dom_sf"/>
</dbReference>
<organism evidence="2 3">
    <name type="scientific">Giesbergeria anulus</name>
    <dbReference type="NCBI Taxonomy" id="180197"/>
    <lineage>
        <taxon>Bacteria</taxon>
        <taxon>Pseudomonadati</taxon>
        <taxon>Pseudomonadota</taxon>
        <taxon>Betaproteobacteria</taxon>
        <taxon>Burkholderiales</taxon>
        <taxon>Comamonadaceae</taxon>
        <taxon>Giesbergeria</taxon>
    </lineage>
</organism>
<dbReference type="Gene3D" id="3.80.10.10">
    <property type="entry name" value="Ribonuclease Inhibitor"/>
    <property type="match status" value="1"/>
</dbReference>
<reference evidence="2 3" key="1">
    <citation type="submission" date="2016-10" db="EMBL/GenBank/DDBJ databases">
        <authorList>
            <person name="de Groot N.N."/>
        </authorList>
    </citation>
    <scope>NUCLEOTIDE SEQUENCE [LARGE SCALE GENOMIC DNA]</scope>
    <source>
        <strain evidence="2 3">ATCC 35958</strain>
    </source>
</reference>
<dbReference type="PANTHER" id="PTHR39431">
    <property type="entry name" value="FRPA/C-RELATED PROTEIN"/>
    <property type="match status" value="1"/>
</dbReference>
<feature type="region of interest" description="Disordered" evidence="1">
    <location>
        <begin position="361"/>
        <end position="382"/>
    </location>
</feature>
<dbReference type="InterPro" id="IPR045395">
    <property type="entry name" value="ALTTAQ_rpt"/>
</dbReference>
<proteinExistence type="predicted"/>
<evidence type="ECO:0000313" key="3">
    <source>
        <dbReference type="Proteomes" id="UP000199766"/>
    </source>
</evidence>
<gene>
    <name evidence="2" type="ORF">SAMN02982919_03252</name>
</gene>
<dbReference type="STRING" id="180197.SAMN02982919_03252"/>
<name>A0A1H9T053_9BURK</name>
<feature type="non-terminal residue" evidence="2">
    <location>
        <position position="1"/>
    </location>
</feature>
<dbReference type="AlphaFoldDB" id="A0A1H9T053"/>
<sequence length="453" mass="46054">SSAQIGFLSTAQVVALSSQQISALETKTFAALSTGQLAGLGASHAAGLTTAQVATLSTDEIRTLATAFVQALGTAQIKSLSSAQVPGLTTNQIQSLSTLQINNLSTAAIKALTTAQVPGLTTNQLQNLTTIQVSSLTTTAIGAFDMDQAAAINTTGMSASQMQTLLTAYASPLVLDLDGDGVRTVSVAEGVQFALGTDGLLRDTGWVSSGDGLLVRDLNGDNIINDGRELFGTATELPSGVTAVDGFAALRALDSNGDGSLTAEDAAFTELAVWKDIDGNGQTGAGELLSLKDAGVAALHLDAKVSTATDKGNLLGLVSSYETTDGQHRDLVDVWFRQGEVVDASLRTAVSGLTESLGSYLDGSSGSATPALEQPQHDNPVPTTALAEALPVGNEAPVAAPSLLMPLADYYQQSATAVIPGAEVGTNLAGLLSGQGPQQPLPTLASAEVFKSK</sequence>
<dbReference type="EMBL" id="FOGD01000029">
    <property type="protein sequence ID" value="SER90003.1"/>
    <property type="molecule type" value="Genomic_DNA"/>
</dbReference>
<keyword evidence="3" id="KW-1185">Reference proteome</keyword>
<accession>A0A1H9T053</accession>
<dbReference type="PANTHER" id="PTHR39431:SF1">
    <property type="entry name" value="FRPA_C-RELATED PROTEIN"/>
    <property type="match status" value="1"/>
</dbReference>
<dbReference type="Proteomes" id="UP000199766">
    <property type="component" value="Unassembled WGS sequence"/>
</dbReference>
<protein>
    <submittedName>
        <fullName evidence="2">Uncharacterized protein</fullName>
    </submittedName>
</protein>
<dbReference type="Pfam" id="PF20080">
    <property type="entry name" value="ALTTAQ_rpt"/>
    <property type="match status" value="3"/>
</dbReference>